<keyword evidence="7 12" id="KW-1133">Transmembrane helix</keyword>
<comment type="caution">
    <text evidence="14">The sequence shown here is derived from an EMBL/GenBank/DDBJ whole genome shotgun (WGS) entry which is preliminary data.</text>
</comment>
<keyword evidence="9 12" id="KW-0472">Membrane</keyword>
<keyword evidence="2" id="KW-0813">Transport</keyword>
<feature type="domain" description="Sodium/calcium exchanger membrane region" evidence="13">
    <location>
        <begin position="379"/>
        <end position="459"/>
    </location>
</feature>
<keyword evidence="8" id="KW-0915">Sodium</keyword>
<evidence type="ECO:0000256" key="2">
    <source>
        <dbReference type="ARBA" id="ARBA00022448"/>
    </source>
</evidence>
<evidence type="ECO:0000256" key="9">
    <source>
        <dbReference type="ARBA" id="ARBA00023136"/>
    </source>
</evidence>
<evidence type="ECO:0000256" key="10">
    <source>
        <dbReference type="ARBA" id="ARBA00023201"/>
    </source>
</evidence>
<comment type="similarity">
    <text evidence="11">Belongs to the Ca(2+):cation antiporter (CaCA) (TC 2.A.19) family. Cation/calcium exchanger (CCX) subfamily.</text>
</comment>
<evidence type="ECO:0000256" key="5">
    <source>
        <dbReference type="ARBA" id="ARBA00022692"/>
    </source>
</evidence>
<accession>A0A5B6WN89</accession>
<keyword evidence="3" id="KW-0050">Antiport</keyword>
<evidence type="ECO:0000313" key="15">
    <source>
        <dbReference type="Proteomes" id="UP000325315"/>
    </source>
</evidence>
<evidence type="ECO:0000313" key="14">
    <source>
        <dbReference type="EMBL" id="KAA3482843.1"/>
    </source>
</evidence>
<reference evidence="15" key="1">
    <citation type="journal article" date="2019" name="Plant Biotechnol. J.">
        <title>Genome sequencing of the Australian wild diploid species Gossypium australe highlights disease resistance and delayed gland morphogenesis.</title>
        <authorList>
            <person name="Cai Y."/>
            <person name="Cai X."/>
            <person name="Wang Q."/>
            <person name="Wang P."/>
            <person name="Zhang Y."/>
            <person name="Cai C."/>
            <person name="Xu Y."/>
            <person name="Wang K."/>
            <person name="Zhou Z."/>
            <person name="Wang C."/>
            <person name="Geng S."/>
            <person name="Li B."/>
            <person name="Dong Q."/>
            <person name="Hou Y."/>
            <person name="Wang H."/>
            <person name="Ai P."/>
            <person name="Liu Z."/>
            <person name="Yi F."/>
            <person name="Sun M."/>
            <person name="An G."/>
            <person name="Cheng J."/>
            <person name="Zhang Y."/>
            <person name="Shi Q."/>
            <person name="Xie Y."/>
            <person name="Shi X."/>
            <person name="Chang Y."/>
            <person name="Huang F."/>
            <person name="Chen Y."/>
            <person name="Hong S."/>
            <person name="Mi L."/>
            <person name="Sun Q."/>
            <person name="Zhang L."/>
            <person name="Zhou B."/>
            <person name="Peng R."/>
            <person name="Zhang X."/>
            <person name="Liu F."/>
        </authorList>
    </citation>
    <scope>NUCLEOTIDE SEQUENCE [LARGE SCALE GENOMIC DNA]</scope>
    <source>
        <strain evidence="15">cv. PA1801</strain>
    </source>
</reference>
<dbReference type="PANTHER" id="PTHR12266:SF0">
    <property type="entry name" value="MITOCHONDRIAL SODIUM_CALCIUM EXCHANGER PROTEIN"/>
    <property type="match status" value="1"/>
</dbReference>
<keyword evidence="15" id="KW-1185">Reference proteome</keyword>
<comment type="subcellular location">
    <subcellularLocation>
        <location evidence="1">Membrane</location>
        <topology evidence="1">Multi-pass membrane protein</topology>
    </subcellularLocation>
</comment>
<evidence type="ECO:0000256" key="6">
    <source>
        <dbReference type="ARBA" id="ARBA00022958"/>
    </source>
</evidence>
<evidence type="ECO:0000256" key="3">
    <source>
        <dbReference type="ARBA" id="ARBA00022449"/>
    </source>
</evidence>
<evidence type="ECO:0000256" key="12">
    <source>
        <dbReference type="SAM" id="Phobius"/>
    </source>
</evidence>
<dbReference type="PANTHER" id="PTHR12266">
    <property type="entry name" value="NA+/CA2+ K+ INDEPENDENT EXCHANGER"/>
    <property type="match status" value="1"/>
</dbReference>
<keyword evidence="4" id="KW-0633">Potassium transport</keyword>
<dbReference type="Pfam" id="PF01699">
    <property type="entry name" value="Na_Ca_ex"/>
    <property type="match status" value="1"/>
</dbReference>
<gene>
    <name evidence="14" type="ORF">EPI10_005058</name>
</gene>
<evidence type="ECO:0000256" key="1">
    <source>
        <dbReference type="ARBA" id="ARBA00004141"/>
    </source>
</evidence>
<evidence type="ECO:0000256" key="8">
    <source>
        <dbReference type="ARBA" id="ARBA00023053"/>
    </source>
</evidence>
<dbReference type="InterPro" id="IPR004837">
    <property type="entry name" value="NaCa_Exmemb"/>
</dbReference>
<evidence type="ECO:0000256" key="7">
    <source>
        <dbReference type="ARBA" id="ARBA00022989"/>
    </source>
</evidence>
<feature type="transmembrane region" description="Helical" evidence="12">
    <location>
        <begin position="372"/>
        <end position="390"/>
    </location>
</feature>
<name>A0A5B6WN89_9ROSI</name>
<dbReference type="OrthoDB" id="1731022at2759"/>
<keyword evidence="6" id="KW-0630">Potassium</keyword>
<keyword evidence="5 12" id="KW-0812">Transmembrane</keyword>
<proteinExistence type="inferred from homology"/>
<organism evidence="14 15">
    <name type="scientific">Gossypium australe</name>
    <dbReference type="NCBI Taxonomy" id="47621"/>
    <lineage>
        <taxon>Eukaryota</taxon>
        <taxon>Viridiplantae</taxon>
        <taxon>Streptophyta</taxon>
        <taxon>Embryophyta</taxon>
        <taxon>Tracheophyta</taxon>
        <taxon>Spermatophyta</taxon>
        <taxon>Magnoliopsida</taxon>
        <taxon>eudicotyledons</taxon>
        <taxon>Gunneridae</taxon>
        <taxon>Pentapetalae</taxon>
        <taxon>rosids</taxon>
        <taxon>malvids</taxon>
        <taxon>Malvales</taxon>
        <taxon>Malvaceae</taxon>
        <taxon>Malvoideae</taxon>
        <taxon>Gossypium</taxon>
    </lineage>
</organism>
<dbReference type="Proteomes" id="UP000325315">
    <property type="component" value="Unassembled WGS sequence"/>
</dbReference>
<keyword evidence="10" id="KW-0406">Ion transport</keyword>
<dbReference type="GO" id="GO:0008324">
    <property type="term" value="F:monoatomic cation transmembrane transporter activity"/>
    <property type="evidence" value="ECO:0007669"/>
    <property type="project" value="TreeGrafter"/>
</dbReference>
<dbReference type="GO" id="GO:0016020">
    <property type="term" value="C:membrane"/>
    <property type="evidence" value="ECO:0007669"/>
    <property type="project" value="UniProtKB-SubCell"/>
</dbReference>
<dbReference type="GO" id="GO:0006813">
    <property type="term" value="P:potassium ion transport"/>
    <property type="evidence" value="ECO:0007669"/>
    <property type="project" value="UniProtKB-KW"/>
</dbReference>
<evidence type="ECO:0000256" key="4">
    <source>
        <dbReference type="ARBA" id="ARBA00022538"/>
    </source>
</evidence>
<dbReference type="GO" id="GO:0006814">
    <property type="term" value="P:sodium ion transport"/>
    <property type="evidence" value="ECO:0007669"/>
    <property type="project" value="UniProtKB-KW"/>
</dbReference>
<evidence type="ECO:0000256" key="11">
    <source>
        <dbReference type="ARBA" id="ARBA00038187"/>
    </source>
</evidence>
<feature type="transmembrane region" description="Helical" evidence="12">
    <location>
        <begin position="276"/>
        <end position="296"/>
    </location>
</feature>
<dbReference type="InterPro" id="IPR051359">
    <property type="entry name" value="CaCA_antiporter"/>
</dbReference>
<dbReference type="GO" id="GO:0015297">
    <property type="term" value="F:antiporter activity"/>
    <property type="evidence" value="ECO:0007669"/>
    <property type="project" value="UniProtKB-KW"/>
</dbReference>
<protein>
    <submittedName>
        <fullName evidence="14">Cation/calcium exchanger 4-like</fullName>
    </submittedName>
</protein>
<sequence>MAPEDTYVPLPVWGASSEQSDADGHYLRCKSVHSLTGSLAFRKIYLGLCSAGMLIPRVLSSNKAIYENNGRLLPSTAVLGIILNVVSCISEPQTMGNCTGNWAIVHRTYVPYDDSDSFWGWQTFEVSPLVCLRGRVLSYARARSMNMDPNPLHEIPPSFEDIFGDNLEPQHTTRSGSSSYHPEFHLEARTPTTEDIFPSAPPVTQYHLTLNYSAYDYSTFLSTPTSIFHPLSHPSPSSPPSLCKPSSPNLILSLSPTIPPPTPILSFSSSRKSLSLLLWPSDLVSLMGMIILVLFVEKISELNANSSNLADKNAQENDLSVSSSNPALCYGLFDHKGFANPCEFLKAHPQCSSDGFFDYIKFFYCGCEGFRIVGYVVLGVWLAALFYLLGNTVANYFCCSLEKLSHLLRLPLTIVGVSLFPLGNGAPDVFANIAAFLGTNTGEVGLNNVLGGAILLVVLL</sequence>
<evidence type="ECO:0000259" key="13">
    <source>
        <dbReference type="Pfam" id="PF01699"/>
    </source>
</evidence>
<keyword evidence="10" id="KW-0739">Sodium transport</keyword>
<dbReference type="AlphaFoldDB" id="A0A5B6WN89"/>
<dbReference type="EMBL" id="SMMG02000002">
    <property type="protein sequence ID" value="KAA3482843.1"/>
    <property type="molecule type" value="Genomic_DNA"/>
</dbReference>